<dbReference type="AlphaFoldDB" id="A0A1Y5P2U3"/>
<dbReference type="Gene3D" id="2.90.10.10">
    <property type="entry name" value="Bulb-type lectin domain"/>
    <property type="match status" value="2"/>
</dbReference>
<gene>
    <name evidence="1" type="ORF">MIPYR_30360</name>
</gene>
<evidence type="ECO:0008006" key="2">
    <source>
        <dbReference type="Google" id="ProtNLM"/>
    </source>
</evidence>
<organism evidence="1">
    <name type="scientific">uncultured Microbacterium sp</name>
    <dbReference type="NCBI Taxonomy" id="191216"/>
    <lineage>
        <taxon>Bacteria</taxon>
        <taxon>Bacillati</taxon>
        <taxon>Actinomycetota</taxon>
        <taxon>Actinomycetes</taxon>
        <taxon>Micrococcales</taxon>
        <taxon>Microbacteriaceae</taxon>
        <taxon>Microbacterium</taxon>
        <taxon>environmental samples</taxon>
    </lineage>
</organism>
<evidence type="ECO:0000313" key="1">
    <source>
        <dbReference type="EMBL" id="SBS73024.1"/>
    </source>
</evidence>
<name>A0A1Y5P2U3_9MICO</name>
<reference evidence="1" key="1">
    <citation type="submission" date="2016-03" db="EMBL/GenBank/DDBJ databases">
        <authorList>
            <person name="Ploux O."/>
        </authorList>
    </citation>
    <scope>NUCLEOTIDE SEQUENCE</scope>
    <source>
        <strain evidence="1">UC1</strain>
    </source>
</reference>
<accession>A0A1Y5P2U3</accession>
<dbReference type="RefSeq" id="WP_295576298.1">
    <property type="nucleotide sequence ID" value="NZ_FLQR01000007.1"/>
</dbReference>
<proteinExistence type="predicted"/>
<dbReference type="EMBL" id="FLQR01000007">
    <property type="protein sequence ID" value="SBS73024.1"/>
    <property type="molecule type" value="Genomic_DNA"/>
</dbReference>
<protein>
    <recommendedName>
        <fullName evidence="2">Bulb-type lectin domain-containing protein</fullName>
    </recommendedName>
</protein>
<dbReference type="SUPFAM" id="SSF51110">
    <property type="entry name" value="alpha-D-mannose-specific plant lectins"/>
    <property type="match status" value="1"/>
</dbReference>
<dbReference type="InterPro" id="IPR036426">
    <property type="entry name" value="Bulb-type_lectin_dom_sf"/>
</dbReference>
<sequence>MSVHLGLGRVLERGHSLTTVGSRLELALQGDGNLVLSHDGDAVWDLWATAGQVDGEVVTVEPTMLSVRGADGAILWQAGAAVNPYPRELVLRDDGQLVYQALVALWTTDTVDRNAAADDEPAVMVAGGALPPNEALQVGPYEARVTAEGQLEVRHSNVTVWSSEIKTPMSGSYLAVETPNWADVTPGQGACVKSDSGVPTWRALVPLNEIVKSTDRIELRLQADGNLVLYACQELWRATGVPDLPAARLRALLKGAVSDRTLSDGSAAVASLAPLGDDDDRPIDARRPLVLVVCAAELTEPRNGVNLIADLRRYRDDLNADGFDARIVIAQLYRGMLHEDGRILLALRSAFSSVATAHPYLTGVVLVGSFPEATVVRRWLWEVDYTTPQVRANVPAGQRYVQCWPEPVANWSDAVLADLTGRWDELYNDSVRLEAFKGIASRPPAYEDGEVIDFMPGDFILQNLTFNDVFLVIEDESGLTVDPQRGNAQLTCRTSRRNPEVFEPNLTQLNPIARPDIIVSRIDATGAAYSVNPALKDSAGNGYVDANGRPQAVLEDIENSPTTTAEQLVPDRDLELRLLSAYFDRNHEHRAGDHALHPTRDRVLSISSTDFSGVAAQHAQEVGTAVGTLEDPAVGEDTGLFGYAVSWDEPASMRVIHAHSSPVNSAFPGAYDPPTLEKYIKGPLYRWHHDKPNQRYVPGIKGQGEYADFWLHRSLWQSRARAKTASILVHYGCDTPNSTNSASKPYSDPQFAACRLASCLVFYTDVLAMFGRTKVYYDTPWSFLAPLHGGGTVGDAWMQLFSEASASERLNEFPHWVDAKIAYSWVLLGDWTIRRRYGG</sequence>